<feature type="domain" description="AB hydrolase-1" evidence="2">
    <location>
        <begin position="107"/>
        <end position="368"/>
    </location>
</feature>
<keyword evidence="1" id="KW-0812">Transmembrane</keyword>
<dbReference type="AlphaFoldDB" id="A0AAV0MA71"/>
<reference evidence="3" key="1">
    <citation type="submission" date="2022-08" db="EMBL/GenBank/DDBJ databases">
        <authorList>
            <person name="Gutierrez-Valencia J."/>
        </authorList>
    </citation>
    <scope>NUCLEOTIDE SEQUENCE</scope>
</reference>
<evidence type="ECO:0000256" key="1">
    <source>
        <dbReference type="SAM" id="Phobius"/>
    </source>
</evidence>
<dbReference type="FunFam" id="3.40.50.1820:FF:000270">
    <property type="entry name" value="Alpha/beta-Hydrolases superfamily protein"/>
    <property type="match status" value="1"/>
</dbReference>
<organism evidence="3 4">
    <name type="scientific">Linum tenue</name>
    <dbReference type="NCBI Taxonomy" id="586396"/>
    <lineage>
        <taxon>Eukaryota</taxon>
        <taxon>Viridiplantae</taxon>
        <taxon>Streptophyta</taxon>
        <taxon>Embryophyta</taxon>
        <taxon>Tracheophyta</taxon>
        <taxon>Spermatophyta</taxon>
        <taxon>Magnoliopsida</taxon>
        <taxon>eudicotyledons</taxon>
        <taxon>Gunneridae</taxon>
        <taxon>Pentapetalae</taxon>
        <taxon>rosids</taxon>
        <taxon>fabids</taxon>
        <taxon>Malpighiales</taxon>
        <taxon>Linaceae</taxon>
        <taxon>Linum</taxon>
    </lineage>
</organism>
<evidence type="ECO:0000259" key="2">
    <source>
        <dbReference type="Pfam" id="PF12697"/>
    </source>
</evidence>
<dbReference type="EMBL" id="CAMGYJ010000007">
    <property type="protein sequence ID" value="CAI0442378.1"/>
    <property type="molecule type" value="Genomic_DNA"/>
</dbReference>
<dbReference type="InterPro" id="IPR000073">
    <property type="entry name" value="AB_hydrolase_1"/>
</dbReference>
<dbReference type="Gene3D" id="3.40.50.1820">
    <property type="entry name" value="alpha/beta hydrolase"/>
    <property type="match status" value="1"/>
</dbReference>
<evidence type="ECO:0000313" key="3">
    <source>
        <dbReference type="EMBL" id="CAI0442378.1"/>
    </source>
</evidence>
<keyword evidence="1" id="KW-0472">Membrane</keyword>
<dbReference type="Proteomes" id="UP001154282">
    <property type="component" value="Unassembled WGS sequence"/>
</dbReference>
<comment type="caution">
    <text evidence="3">The sequence shown here is derived from an EMBL/GenBank/DDBJ whole genome shotgun (WGS) entry which is preliminary data.</text>
</comment>
<dbReference type="PANTHER" id="PTHR45763:SF61">
    <property type="entry name" value="AB HYDROLASE-1 DOMAIN-CONTAINING PROTEIN"/>
    <property type="match status" value="1"/>
</dbReference>
<sequence>MDDTHHHSRPKPTEAALKKFDIFSSHPVLCFRQAETEREMVMMRRVAMVLSMVIFGWVYQITHPPPPKICGRPGGPPVTGPRIKLRDGRHLAYTEYGLPKDVAKFKLIFIHGFTSCRYDRVVTFPPEVYQELGVHIVSFDRPGYGESDPDPNRTPESLAMDVEELADQLGLGSKFYVLGFSMGGQAVWGCIKYIPHRLAGAGMIAPVVNYWWPGFPSNLSTEAYYFQLPQDQWTLRVAHYAPWLTYWWNTQNWFPASAVAAGRAEVFSSQDLEIIANEEISDEQLRAYPMQQGNFESLHRDMMVGFGRWEFDPMDMEINPIPDGGGSVHLWHGEEDQMVPVTLQRYIAKKLPWVKYHELPGKGHMFPLIPEISQSMIKALLYDEN</sequence>
<dbReference type="SUPFAM" id="SSF53474">
    <property type="entry name" value="alpha/beta-Hydrolases"/>
    <property type="match status" value="1"/>
</dbReference>
<accession>A0AAV0MA71</accession>
<gene>
    <name evidence="3" type="ORF">LITE_LOCUS27241</name>
</gene>
<keyword evidence="4" id="KW-1185">Reference proteome</keyword>
<dbReference type="PANTHER" id="PTHR45763">
    <property type="entry name" value="HYDROLASE, ALPHA/BETA FOLD FAMILY PROTEIN, EXPRESSED-RELATED"/>
    <property type="match status" value="1"/>
</dbReference>
<protein>
    <recommendedName>
        <fullName evidence="2">AB hydrolase-1 domain-containing protein</fullName>
    </recommendedName>
</protein>
<feature type="transmembrane region" description="Helical" evidence="1">
    <location>
        <begin position="42"/>
        <end position="59"/>
    </location>
</feature>
<keyword evidence="1" id="KW-1133">Transmembrane helix</keyword>
<evidence type="ECO:0000313" key="4">
    <source>
        <dbReference type="Proteomes" id="UP001154282"/>
    </source>
</evidence>
<name>A0AAV0MA71_9ROSI</name>
<proteinExistence type="predicted"/>
<dbReference type="Pfam" id="PF12697">
    <property type="entry name" value="Abhydrolase_6"/>
    <property type="match status" value="1"/>
</dbReference>
<dbReference type="InterPro" id="IPR029058">
    <property type="entry name" value="AB_hydrolase_fold"/>
</dbReference>